<comment type="similarity">
    <text evidence="3 4">In the N-terminal section; belongs to the HFCD (homo-oligomeric flavin containing Cys decarboxylase) superfamily.</text>
</comment>
<dbReference type="InterPro" id="IPR035929">
    <property type="entry name" value="CoaB-like_sf"/>
</dbReference>
<dbReference type="PANTHER" id="PTHR14359:SF6">
    <property type="entry name" value="PHOSPHOPANTOTHENOYLCYSTEINE DECARBOXYLASE"/>
    <property type="match status" value="1"/>
</dbReference>
<evidence type="ECO:0000259" key="6">
    <source>
        <dbReference type="Pfam" id="PF04127"/>
    </source>
</evidence>
<organism evidence="7 8">
    <name type="scientific">Woeseia oceani</name>
    <dbReference type="NCBI Taxonomy" id="1548547"/>
    <lineage>
        <taxon>Bacteria</taxon>
        <taxon>Pseudomonadati</taxon>
        <taxon>Pseudomonadota</taxon>
        <taxon>Gammaproteobacteria</taxon>
        <taxon>Woeseiales</taxon>
        <taxon>Woeseiaceae</taxon>
        <taxon>Woeseia</taxon>
    </lineage>
</organism>
<evidence type="ECO:0000256" key="2">
    <source>
        <dbReference type="ARBA" id="ARBA00023239"/>
    </source>
</evidence>
<dbReference type="EC" id="4.1.1.36" evidence="3"/>
<dbReference type="InterPro" id="IPR007085">
    <property type="entry name" value="DNA/pantothenate-metab_flavo_C"/>
</dbReference>
<comment type="caution">
    <text evidence="3">Lacks conserved residue(s) required for the propagation of feature annotation.</text>
</comment>
<dbReference type="PANTHER" id="PTHR14359">
    <property type="entry name" value="HOMO-OLIGOMERIC FLAVIN CONTAINING CYS DECARBOXYLASE FAMILY"/>
    <property type="match status" value="1"/>
</dbReference>
<evidence type="ECO:0000313" key="8">
    <source>
        <dbReference type="Proteomes" id="UP000092695"/>
    </source>
</evidence>
<dbReference type="Pfam" id="PF02441">
    <property type="entry name" value="Flavoprotein"/>
    <property type="match status" value="1"/>
</dbReference>
<sequence>MKTRNILLGVSGGIAAYKAPELVRRLRERGADVQVVMTRSAAEFVTETALQAVSGRPVRSNLWDRDAEAAMGHIELARWADTILVAPATAEFLSRLATGSGADLLSTLCLASEAPVVVAPAMNRVMWASAAVQANCEVLASRGVRFIGPDSGDQACGEQGPGRMSEPEAIAAEVMDGVAAPAAAPVAAAARPQLLAGKKVMITAGPTREAIDPVRYITNRSSGKMGYALAQAALDAGAEVTLISGPVNIAPPASAVVVAVESAQQLFAATHEHIDDIDIFIAAAAVSDYRPDKTSAHKIKKSQAEMHLDLVRAPDTLASVARLENAPFTVGFAAETDRVRDYARGKLQNKKLDMIVANKVGADCGFDYDDNTVDVYWRDGEKAYPKALKTELAHELIALIAERYNARYSAETQTELPAISVRD</sequence>
<dbReference type="EC" id="6.3.2.5" evidence="3"/>
<feature type="binding site" evidence="3">
    <location>
        <position position="350"/>
    </location>
    <ligand>
        <name>CTP</name>
        <dbReference type="ChEBI" id="CHEBI:37563"/>
    </ligand>
</feature>
<dbReference type="RefSeq" id="WP_068611863.1">
    <property type="nucleotide sequence ID" value="NZ_CP016268.1"/>
</dbReference>
<dbReference type="InterPro" id="IPR003382">
    <property type="entry name" value="Flavoprotein"/>
</dbReference>
<comment type="cofactor">
    <cofactor evidence="3">
        <name>FMN</name>
        <dbReference type="ChEBI" id="CHEBI:58210"/>
    </cofactor>
    <text evidence="3">Binds 1 FMN per subunit.</text>
</comment>
<dbReference type="GO" id="GO:0004632">
    <property type="term" value="F:phosphopantothenate--cysteine ligase activity"/>
    <property type="evidence" value="ECO:0007669"/>
    <property type="project" value="UniProtKB-UniRule"/>
</dbReference>
<dbReference type="GO" id="GO:0004633">
    <property type="term" value="F:phosphopantothenoylcysteine decarboxylase activity"/>
    <property type="evidence" value="ECO:0007669"/>
    <property type="project" value="UniProtKB-UniRule"/>
</dbReference>
<protein>
    <recommendedName>
        <fullName evidence="3">Coenzyme A biosynthesis bifunctional protein CoaBC</fullName>
    </recommendedName>
    <alternativeName>
        <fullName evidence="3">DNA/pantothenate metabolism flavoprotein</fullName>
    </alternativeName>
    <alternativeName>
        <fullName evidence="3">Phosphopantothenoylcysteine synthetase/decarboxylase</fullName>
        <shortName evidence="3">PPCS-PPCDC</shortName>
    </alternativeName>
    <domain>
        <recommendedName>
            <fullName evidence="3">Phosphopantothenoylcysteine decarboxylase</fullName>
            <shortName evidence="3">PPC decarboxylase</shortName>
            <shortName evidence="3">PPC-DC</shortName>
            <ecNumber evidence="3">4.1.1.36</ecNumber>
        </recommendedName>
        <alternativeName>
            <fullName evidence="3">CoaC</fullName>
        </alternativeName>
    </domain>
    <domain>
        <recommendedName>
            <fullName evidence="3">Phosphopantothenate--cysteine ligase</fullName>
            <ecNumber evidence="3">6.3.2.5</ecNumber>
        </recommendedName>
        <alternativeName>
            <fullName evidence="3">CoaB</fullName>
        </alternativeName>
        <alternativeName>
            <fullName evidence="3">Phosphopantothenoylcysteine synthetase</fullName>
            <shortName evidence="3">PPC synthetase</shortName>
            <shortName evidence="3">PPC-S</shortName>
        </alternativeName>
    </domain>
</protein>
<evidence type="ECO:0000256" key="3">
    <source>
        <dbReference type="HAMAP-Rule" id="MF_02225"/>
    </source>
</evidence>
<dbReference type="OrthoDB" id="9802554at2"/>
<feature type="domain" description="DNA/pantothenate metabolism flavoprotein C-terminal" evidence="6">
    <location>
        <begin position="195"/>
        <end position="402"/>
    </location>
</feature>
<evidence type="ECO:0000259" key="5">
    <source>
        <dbReference type="Pfam" id="PF02441"/>
    </source>
</evidence>
<feature type="binding site" evidence="3">
    <location>
        <position position="332"/>
    </location>
    <ligand>
        <name>CTP</name>
        <dbReference type="ChEBI" id="CHEBI:37563"/>
    </ligand>
</feature>
<feature type="active site" description="Proton donor" evidence="3">
    <location>
        <position position="156"/>
    </location>
</feature>
<keyword evidence="2 3" id="KW-0456">Lyase</keyword>
<dbReference type="GO" id="GO:0015937">
    <property type="term" value="P:coenzyme A biosynthetic process"/>
    <property type="evidence" value="ECO:0007669"/>
    <property type="project" value="UniProtKB-UniRule"/>
</dbReference>
<feature type="region of interest" description="Phosphopantothenate--cysteine ligase" evidence="3">
    <location>
        <begin position="200"/>
        <end position="423"/>
    </location>
</feature>
<dbReference type="HAMAP" id="MF_02225">
    <property type="entry name" value="CoaBC"/>
    <property type="match status" value="1"/>
</dbReference>
<keyword evidence="3" id="KW-0479">Metal-binding</keyword>
<dbReference type="SUPFAM" id="SSF52507">
    <property type="entry name" value="Homo-oligomeric flavin-containing Cys decarboxylases, HFCD"/>
    <property type="match status" value="1"/>
</dbReference>
<keyword evidence="3" id="KW-0460">Magnesium</keyword>
<dbReference type="NCBIfam" id="TIGR00521">
    <property type="entry name" value="coaBC_dfp"/>
    <property type="match status" value="1"/>
</dbReference>
<reference evidence="7 8" key="1">
    <citation type="submission" date="2016-06" db="EMBL/GenBank/DDBJ databases">
        <title>Complete genome sequence of a deep-branching marine Gamma Proteobacterium Woeseia oceani type strain XK5.</title>
        <authorList>
            <person name="Mu D."/>
            <person name="Du Z."/>
        </authorList>
    </citation>
    <scope>NUCLEOTIDE SEQUENCE [LARGE SCALE GENOMIC DNA]</scope>
    <source>
        <strain evidence="7 8">XK5</strain>
    </source>
</reference>
<comment type="catalytic activity">
    <reaction evidence="3 4">
        <text>(R)-4'-phosphopantothenate + L-cysteine + CTP = N-[(R)-4-phosphopantothenoyl]-L-cysteine + CMP + diphosphate + H(+)</text>
        <dbReference type="Rhea" id="RHEA:19397"/>
        <dbReference type="ChEBI" id="CHEBI:10986"/>
        <dbReference type="ChEBI" id="CHEBI:15378"/>
        <dbReference type="ChEBI" id="CHEBI:33019"/>
        <dbReference type="ChEBI" id="CHEBI:35235"/>
        <dbReference type="ChEBI" id="CHEBI:37563"/>
        <dbReference type="ChEBI" id="CHEBI:59458"/>
        <dbReference type="ChEBI" id="CHEBI:60377"/>
        <dbReference type="EC" id="6.3.2.5"/>
    </reaction>
</comment>
<comment type="function">
    <text evidence="3">Catalyzes two sequential steps in the biosynthesis of coenzyme A. In the first step cysteine is conjugated to 4'-phosphopantothenate to form 4-phosphopantothenoylcysteine. In the second step the latter compound is decarboxylated to form 4'-phosphopantotheine.</text>
</comment>
<dbReference type="Gene3D" id="3.40.50.10300">
    <property type="entry name" value="CoaB-like"/>
    <property type="match status" value="1"/>
</dbReference>
<dbReference type="SUPFAM" id="SSF102645">
    <property type="entry name" value="CoaB-like"/>
    <property type="match status" value="1"/>
</dbReference>
<dbReference type="Gene3D" id="3.40.50.1950">
    <property type="entry name" value="Flavin prenyltransferase-like"/>
    <property type="match status" value="1"/>
</dbReference>
<accession>A0A193LBU6</accession>
<comment type="similarity">
    <text evidence="3 4">In the C-terminal section; belongs to the PPC synthetase family.</text>
</comment>
<comment type="cofactor">
    <cofactor evidence="3">
        <name>Mg(2+)</name>
        <dbReference type="ChEBI" id="CHEBI:18420"/>
    </cofactor>
</comment>
<feature type="binding site" evidence="3">
    <location>
        <position position="288"/>
    </location>
    <ligand>
        <name>CTP</name>
        <dbReference type="ChEBI" id="CHEBI:37563"/>
    </ligand>
</feature>
<feature type="binding site" evidence="3">
    <location>
        <position position="298"/>
    </location>
    <ligand>
        <name>CTP</name>
        <dbReference type="ChEBI" id="CHEBI:37563"/>
    </ligand>
</feature>
<comment type="pathway">
    <text evidence="3 4">Cofactor biosynthesis; coenzyme A biosynthesis; CoA from (R)-pantothenate: step 2/5.</text>
</comment>
<dbReference type="UniPathway" id="UPA00241">
    <property type="reaction ID" value="UER00353"/>
</dbReference>
<gene>
    <name evidence="3" type="primary">coaBC</name>
    <name evidence="7" type="ORF">BA177_00760</name>
</gene>
<keyword evidence="3 4" id="KW-0285">Flavoprotein</keyword>
<feature type="binding site" evidence="3">
    <location>
        <position position="346"/>
    </location>
    <ligand>
        <name>CTP</name>
        <dbReference type="ChEBI" id="CHEBI:37563"/>
    </ligand>
</feature>
<feature type="region of interest" description="Phosphopantothenoylcysteine decarboxylase" evidence="3">
    <location>
        <begin position="1"/>
        <end position="199"/>
    </location>
</feature>
<comment type="function">
    <text evidence="4">Catalyzes two steps in the biosynthesis of coenzyme A. In the first step cysteine is conjugated to 4'-phosphopantothenate to form 4-phosphopantothenoylcysteine, in the latter compound is decarboxylated to form 4'-phosphopantotheine.</text>
</comment>
<dbReference type="EMBL" id="CP016268">
    <property type="protein sequence ID" value="ANO49943.1"/>
    <property type="molecule type" value="Genomic_DNA"/>
</dbReference>
<dbReference type="KEGG" id="woc:BA177_00760"/>
<dbReference type="InterPro" id="IPR005252">
    <property type="entry name" value="CoaBC"/>
</dbReference>
<dbReference type="GO" id="GO:0046872">
    <property type="term" value="F:metal ion binding"/>
    <property type="evidence" value="ECO:0007669"/>
    <property type="project" value="UniProtKB-KW"/>
</dbReference>
<dbReference type="Proteomes" id="UP000092695">
    <property type="component" value="Chromosome"/>
</dbReference>
<comment type="pathway">
    <text evidence="3 4">Cofactor biosynthesis; coenzyme A biosynthesis; CoA from (R)-pantothenate: step 3/5.</text>
</comment>
<dbReference type="GO" id="GO:0010181">
    <property type="term" value="F:FMN binding"/>
    <property type="evidence" value="ECO:0007669"/>
    <property type="project" value="UniProtKB-UniRule"/>
</dbReference>
<keyword evidence="3 4" id="KW-0288">FMN</keyword>
<dbReference type="InterPro" id="IPR036551">
    <property type="entry name" value="Flavin_trans-like"/>
</dbReference>
<proteinExistence type="inferred from homology"/>
<dbReference type="Pfam" id="PF04127">
    <property type="entry name" value="DFP"/>
    <property type="match status" value="1"/>
</dbReference>
<feature type="domain" description="Flavoprotein" evidence="5">
    <location>
        <begin position="5"/>
        <end position="176"/>
    </location>
</feature>
<keyword evidence="3 4" id="KW-0436">Ligase</keyword>
<comment type="catalytic activity">
    <reaction evidence="3 4">
        <text>N-[(R)-4-phosphopantothenoyl]-L-cysteine + H(+) = (R)-4'-phosphopantetheine + CO2</text>
        <dbReference type="Rhea" id="RHEA:16793"/>
        <dbReference type="ChEBI" id="CHEBI:15378"/>
        <dbReference type="ChEBI" id="CHEBI:16526"/>
        <dbReference type="ChEBI" id="CHEBI:59458"/>
        <dbReference type="ChEBI" id="CHEBI:61723"/>
        <dbReference type="EC" id="4.1.1.36"/>
    </reaction>
</comment>
<keyword evidence="3" id="KW-0511">Multifunctional enzyme</keyword>
<keyword evidence="1 3" id="KW-0210">Decarboxylase</keyword>
<evidence type="ECO:0000256" key="1">
    <source>
        <dbReference type="ARBA" id="ARBA00022793"/>
    </source>
</evidence>
<dbReference type="GO" id="GO:0071513">
    <property type="term" value="C:phosphopantothenoylcysteine decarboxylase complex"/>
    <property type="evidence" value="ECO:0007669"/>
    <property type="project" value="TreeGrafter"/>
</dbReference>
<dbReference type="GO" id="GO:0015941">
    <property type="term" value="P:pantothenate catabolic process"/>
    <property type="evidence" value="ECO:0007669"/>
    <property type="project" value="InterPro"/>
</dbReference>
<evidence type="ECO:0000313" key="7">
    <source>
        <dbReference type="EMBL" id="ANO49943.1"/>
    </source>
</evidence>
<evidence type="ECO:0000256" key="4">
    <source>
        <dbReference type="RuleBase" id="RU364078"/>
    </source>
</evidence>
<keyword evidence="8" id="KW-1185">Reference proteome</keyword>
<dbReference type="AlphaFoldDB" id="A0A193LBU6"/>
<name>A0A193LBU6_9GAMM</name>
<dbReference type="STRING" id="1548547.BA177_00760"/>